<feature type="compositionally biased region" description="Pro residues" evidence="1">
    <location>
        <begin position="369"/>
        <end position="382"/>
    </location>
</feature>
<organism evidence="3">
    <name type="scientific">Ananas comosus var. bracteatus</name>
    <name type="common">red pineapple</name>
    <dbReference type="NCBI Taxonomy" id="296719"/>
    <lineage>
        <taxon>Eukaryota</taxon>
        <taxon>Viridiplantae</taxon>
        <taxon>Streptophyta</taxon>
        <taxon>Embryophyta</taxon>
        <taxon>Tracheophyta</taxon>
        <taxon>Spermatophyta</taxon>
        <taxon>Magnoliopsida</taxon>
        <taxon>Liliopsida</taxon>
        <taxon>Poales</taxon>
        <taxon>Bromeliaceae</taxon>
        <taxon>Bromelioideae</taxon>
        <taxon>Ananas</taxon>
    </lineage>
</organism>
<dbReference type="SUPFAM" id="SSF56672">
    <property type="entry name" value="DNA/RNA polymerases"/>
    <property type="match status" value="1"/>
</dbReference>
<accession>A0A6V7PG81</accession>
<evidence type="ECO:0000259" key="2">
    <source>
        <dbReference type="PROSITE" id="PS50878"/>
    </source>
</evidence>
<name>A0A6V7PG81_ANACO</name>
<dbReference type="InterPro" id="IPR000477">
    <property type="entry name" value="RT_dom"/>
</dbReference>
<proteinExistence type="predicted"/>
<evidence type="ECO:0000256" key="1">
    <source>
        <dbReference type="SAM" id="MobiDB-lite"/>
    </source>
</evidence>
<feature type="domain" description="Reverse transcriptase" evidence="2">
    <location>
        <begin position="768"/>
        <end position="1016"/>
    </location>
</feature>
<feature type="compositionally biased region" description="Pro residues" evidence="1">
    <location>
        <begin position="335"/>
        <end position="348"/>
    </location>
</feature>
<dbReference type="EMBL" id="LR862130">
    <property type="protein sequence ID" value="CAD1829845.1"/>
    <property type="molecule type" value="Genomic_DNA"/>
</dbReference>
<evidence type="ECO:0000313" key="3">
    <source>
        <dbReference type="EMBL" id="CAD1829845.1"/>
    </source>
</evidence>
<feature type="compositionally biased region" description="Polar residues" evidence="1">
    <location>
        <begin position="1"/>
        <end position="11"/>
    </location>
</feature>
<dbReference type="InterPro" id="IPR043502">
    <property type="entry name" value="DNA/RNA_pol_sf"/>
</dbReference>
<feature type="region of interest" description="Disordered" evidence="1">
    <location>
        <begin position="457"/>
        <end position="476"/>
    </location>
</feature>
<feature type="region of interest" description="Disordered" evidence="1">
    <location>
        <begin position="1"/>
        <end position="41"/>
    </location>
</feature>
<sequence length="1030" mass="113406">MRQTSRLTTMESGPRSRGRLHTSEPGPSGDRPPSAAVYLPSTPTPVGLPSLSARVARVVVPASHPENTNEILARGLAARFGGLAPTSRWLLSCLRLGQSSSPTGWLESRPLDGAPSRLITSPSTLITGWRWASAREASSATRLGFGYIIGPFSAGIWRTLLVRCQNIRCIPESLDLMVEDRQFHVPIEIESFEDANPILLGEDTNALLGLDSLEAQETFIRQTGFTSVPAFRSRSPNTVLVLLTGVGDVDRVSDGGTTLHDCGTGTSRDPIADPFADPSSNTPRCPRPDPDPRPLSPLPGPPSNPSSLGPLPGPIADPIADPSSNTPSCPRLDPDPSPLSPLPGPPSNPSSLGPLPGSNTPSCPRLDPDPSPLSPLPGPPSNPSSLGPLPGPTFETATEPTSLSTDLTPCLLGQLPGLPIRAAPCHPTSLPQAWTLATTRAQELRCRKAAAADLGPVVAQSSTHPSTEPPASLDHQPHLAHPLALSLQASGGQRPFVPNANPDEKVCPQTRVHTHPLTSGEIQLIKPSPGVLPVFFMARNRIFRFLTWNVRGLNDPGKCTVVKSFIRHFQIALRSWSAGLSSTINDQATRCLQWIEWLDKAEEGRTLSSPESRLRSLLKTRYEELCLQMEIRWKQRSRVQWLKEGDANTRFFHLKAKCRRNSNFIARLSNGSSTFSAHEPIAEHLFSFFFNQLGVEQVTNNYINLQTIYGDDHCDLSSLHEPFSVQEVKRAIFSSAPEKAPGPDGLPMVFYQRFWNLLKDDILAVFNSFHNGTVNLQQINNNWICLIPKKKEALMAHDFRPISLVHSMAKIISKVLASRLQPFLELLINPHQTAFIKGRHILDNFKCAHILTHHLYYTKQRAAIVKIDFERAFDHINWGFLLEVLRARGFSQQWISWIHSILTSTSSSVLLNGVPGKAFSCKRGLRQGDPLSPLLFILCVDVLFKMIHRATASQLLPDVGIREERSSRKRRLSGEIVREEKIIREIVGKDEIVGEEEAREEQIDRRYPPPITSSRLKVLSTQYGEAKENS</sequence>
<protein>
    <recommendedName>
        <fullName evidence="2">Reverse transcriptase domain-containing protein</fullName>
    </recommendedName>
</protein>
<reference evidence="3" key="1">
    <citation type="submission" date="2020-07" db="EMBL/GenBank/DDBJ databases">
        <authorList>
            <person name="Lin J."/>
        </authorList>
    </citation>
    <scope>NUCLEOTIDE SEQUENCE</scope>
</reference>
<dbReference type="CDD" id="cd01650">
    <property type="entry name" value="RT_nLTR_like"/>
    <property type="match status" value="1"/>
</dbReference>
<dbReference type="PANTHER" id="PTHR31635:SF196">
    <property type="entry name" value="REVERSE TRANSCRIPTASE DOMAIN-CONTAINING PROTEIN-RELATED"/>
    <property type="match status" value="1"/>
</dbReference>
<dbReference type="PROSITE" id="PS50878">
    <property type="entry name" value="RT_POL"/>
    <property type="match status" value="1"/>
</dbReference>
<feature type="compositionally biased region" description="Low complexity" evidence="1">
    <location>
        <begin position="349"/>
        <end position="365"/>
    </location>
</feature>
<feature type="compositionally biased region" description="Polar residues" evidence="1">
    <location>
        <begin position="395"/>
        <end position="405"/>
    </location>
</feature>
<dbReference type="AlphaFoldDB" id="A0A6V7PG81"/>
<feature type="compositionally biased region" description="Pro residues" evidence="1">
    <location>
        <begin position="293"/>
        <end position="304"/>
    </location>
</feature>
<feature type="region of interest" description="Disordered" evidence="1">
    <location>
        <begin position="252"/>
        <end position="405"/>
    </location>
</feature>
<gene>
    <name evidence="3" type="ORF">CB5_LOCUS13056</name>
</gene>
<dbReference type="PANTHER" id="PTHR31635">
    <property type="entry name" value="REVERSE TRANSCRIPTASE DOMAIN-CONTAINING PROTEIN-RELATED"/>
    <property type="match status" value="1"/>
</dbReference>
<dbReference type="Pfam" id="PF00078">
    <property type="entry name" value="RVT_1"/>
    <property type="match status" value="1"/>
</dbReference>